<feature type="domain" description="Ig-like" evidence="7">
    <location>
        <begin position="13"/>
        <end position="114"/>
    </location>
</feature>
<name>A0A3B5Q0Q3_XIPMA</name>
<dbReference type="OMA" id="VICSSRW"/>
<evidence type="ECO:0000313" key="9">
    <source>
        <dbReference type="Proteomes" id="UP000002852"/>
    </source>
</evidence>
<dbReference type="GO" id="GO:1903037">
    <property type="term" value="P:regulation of leukocyte cell-cell adhesion"/>
    <property type="evidence" value="ECO:0007669"/>
    <property type="project" value="UniProtKB-ARBA"/>
</dbReference>
<dbReference type="GeneTree" id="ENSGT00940000166465"/>
<reference evidence="8" key="3">
    <citation type="submission" date="2025-08" db="UniProtKB">
        <authorList>
            <consortium name="Ensembl"/>
        </authorList>
    </citation>
    <scope>IDENTIFICATION</scope>
    <source>
        <strain evidence="8">JP 163 A</strain>
    </source>
</reference>
<dbReference type="GO" id="GO:0001817">
    <property type="term" value="P:regulation of cytokine production"/>
    <property type="evidence" value="ECO:0007669"/>
    <property type="project" value="TreeGrafter"/>
</dbReference>
<reference evidence="9" key="2">
    <citation type="journal article" date="2013" name="Nat. Genet.">
        <title>The genome of the platyfish, Xiphophorus maculatus, provides insights into evolutionary adaptation and several complex traits.</title>
        <authorList>
            <person name="Schartl M."/>
            <person name="Walter R.B."/>
            <person name="Shen Y."/>
            <person name="Garcia T."/>
            <person name="Catchen J."/>
            <person name="Amores A."/>
            <person name="Braasch I."/>
            <person name="Chalopin D."/>
            <person name="Volff J.N."/>
            <person name="Lesch K.P."/>
            <person name="Bisazza A."/>
            <person name="Minx P."/>
            <person name="Hillier L."/>
            <person name="Wilson R.K."/>
            <person name="Fuerstenberg S."/>
            <person name="Boore J."/>
            <person name="Searle S."/>
            <person name="Postlethwait J.H."/>
            <person name="Warren W.C."/>
        </authorList>
    </citation>
    <scope>NUCLEOTIDE SEQUENCE [LARGE SCALE GENOMIC DNA]</scope>
    <source>
        <strain evidence="9">JP 163 A</strain>
    </source>
</reference>
<evidence type="ECO:0000256" key="4">
    <source>
        <dbReference type="ARBA" id="ARBA00023157"/>
    </source>
</evidence>
<protein>
    <recommendedName>
        <fullName evidence="7">Ig-like domain-containing protein</fullName>
    </recommendedName>
</protein>
<dbReference type="InterPro" id="IPR050504">
    <property type="entry name" value="IgSF_BTN/MOG"/>
</dbReference>
<organism evidence="8 9">
    <name type="scientific">Xiphophorus maculatus</name>
    <name type="common">Southern platyfish</name>
    <name type="synonym">Platypoecilus maculatus</name>
    <dbReference type="NCBI Taxonomy" id="8083"/>
    <lineage>
        <taxon>Eukaryota</taxon>
        <taxon>Metazoa</taxon>
        <taxon>Chordata</taxon>
        <taxon>Craniata</taxon>
        <taxon>Vertebrata</taxon>
        <taxon>Euteleostomi</taxon>
        <taxon>Actinopterygii</taxon>
        <taxon>Neopterygii</taxon>
        <taxon>Teleostei</taxon>
        <taxon>Neoteleostei</taxon>
        <taxon>Acanthomorphata</taxon>
        <taxon>Ovalentaria</taxon>
        <taxon>Atherinomorphae</taxon>
        <taxon>Cyprinodontiformes</taxon>
        <taxon>Poeciliidae</taxon>
        <taxon>Poeciliinae</taxon>
        <taxon>Xiphophorus</taxon>
    </lineage>
</organism>
<evidence type="ECO:0000256" key="3">
    <source>
        <dbReference type="ARBA" id="ARBA00023136"/>
    </source>
</evidence>
<sequence>MNLQIDGSDLVVPNYVTIKATVGENVILPCEDPDQEEIIVVEWSRTDLGPESVLLYRDSQFDPINQDPSYRNRVDLLVRQIKKGDASLILQNTTTDDSGTYECYVVKTTEMKLICSVSLVVAPPPPPGECLSLDQNQQLPGSFPVRVGLRQGCPLSPILLINFMDRISRPAKVLRGSVLVALGSHLCFLRMMWSYWLHQDVICSSRWSGV</sequence>
<dbReference type="InterPro" id="IPR013783">
    <property type="entry name" value="Ig-like_fold"/>
</dbReference>
<dbReference type="InterPro" id="IPR036179">
    <property type="entry name" value="Ig-like_dom_sf"/>
</dbReference>
<dbReference type="SUPFAM" id="SSF48726">
    <property type="entry name" value="Immunoglobulin"/>
    <property type="match status" value="1"/>
</dbReference>
<dbReference type="Gene3D" id="2.60.40.10">
    <property type="entry name" value="Immunoglobulins"/>
    <property type="match status" value="1"/>
</dbReference>
<dbReference type="GO" id="GO:0009897">
    <property type="term" value="C:external side of plasma membrane"/>
    <property type="evidence" value="ECO:0007669"/>
    <property type="project" value="TreeGrafter"/>
</dbReference>
<dbReference type="InterPro" id="IPR003599">
    <property type="entry name" value="Ig_sub"/>
</dbReference>
<dbReference type="GO" id="GO:0005102">
    <property type="term" value="F:signaling receptor binding"/>
    <property type="evidence" value="ECO:0007669"/>
    <property type="project" value="TreeGrafter"/>
</dbReference>
<dbReference type="FunFam" id="2.60.40.10:FF:000142">
    <property type="entry name" value="V-set domain-containing T-cell activation inhibitor 1"/>
    <property type="match status" value="1"/>
</dbReference>
<keyword evidence="3" id="KW-0472">Membrane</keyword>
<dbReference type="InParanoid" id="A0A3B5Q0Q3"/>
<dbReference type="InterPro" id="IPR013106">
    <property type="entry name" value="Ig_V-set"/>
</dbReference>
<dbReference type="PROSITE" id="PS50835">
    <property type="entry name" value="IG_LIKE"/>
    <property type="match status" value="1"/>
</dbReference>
<keyword evidence="9" id="KW-1185">Reference proteome</keyword>
<accession>A0A3B5Q0Q3</accession>
<comment type="subcellular location">
    <subcellularLocation>
        <location evidence="1">Membrane</location>
    </subcellularLocation>
</comment>
<keyword evidence="5" id="KW-0325">Glycoprotein</keyword>
<evidence type="ECO:0000256" key="2">
    <source>
        <dbReference type="ARBA" id="ARBA00022729"/>
    </source>
</evidence>
<dbReference type="AlphaFoldDB" id="A0A3B5Q0Q3"/>
<evidence type="ECO:0000259" key="7">
    <source>
        <dbReference type="PROSITE" id="PS50835"/>
    </source>
</evidence>
<evidence type="ECO:0000256" key="5">
    <source>
        <dbReference type="ARBA" id="ARBA00023180"/>
    </source>
</evidence>
<dbReference type="Proteomes" id="UP000002852">
    <property type="component" value="Unassembled WGS sequence"/>
</dbReference>
<reference evidence="8" key="4">
    <citation type="submission" date="2025-09" db="UniProtKB">
        <authorList>
            <consortium name="Ensembl"/>
        </authorList>
    </citation>
    <scope>IDENTIFICATION</scope>
    <source>
        <strain evidence="8">JP 163 A</strain>
    </source>
</reference>
<keyword evidence="4" id="KW-1015">Disulfide bond</keyword>
<dbReference type="Ensembl" id="ENSXMAT00000021309.1">
    <property type="protein sequence ID" value="ENSXMAP00000023556.1"/>
    <property type="gene ID" value="ENSXMAG00000022311.1"/>
</dbReference>
<dbReference type="InterPro" id="IPR007110">
    <property type="entry name" value="Ig-like_dom"/>
</dbReference>
<dbReference type="SMART" id="SM00409">
    <property type="entry name" value="IG"/>
    <property type="match status" value="1"/>
</dbReference>
<dbReference type="Pfam" id="PF07686">
    <property type="entry name" value="V-set"/>
    <property type="match status" value="1"/>
</dbReference>
<keyword evidence="2" id="KW-0732">Signal</keyword>
<dbReference type="SMART" id="SM00406">
    <property type="entry name" value="IGv"/>
    <property type="match status" value="1"/>
</dbReference>
<evidence type="ECO:0000256" key="1">
    <source>
        <dbReference type="ARBA" id="ARBA00004370"/>
    </source>
</evidence>
<proteinExistence type="predicted"/>
<evidence type="ECO:0000256" key="6">
    <source>
        <dbReference type="ARBA" id="ARBA00023319"/>
    </source>
</evidence>
<dbReference type="PANTHER" id="PTHR24100">
    <property type="entry name" value="BUTYROPHILIN"/>
    <property type="match status" value="1"/>
</dbReference>
<reference evidence="9" key="1">
    <citation type="submission" date="2012-01" db="EMBL/GenBank/DDBJ databases">
        <authorList>
            <person name="Walter R."/>
            <person name="Schartl M."/>
            <person name="Warren W."/>
        </authorList>
    </citation>
    <scope>NUCLEOTIDE SEQUENCE [LARGE SCALE GENOMIC DNA]</scope>
    <source>
        <strain evidence="9">JP 163 A</strain>
    </source>
</reference>
<dbReference type="GO" id="GO:0050852">
    <property type="term" value="P:T cell receptor signaling pathway"/>
    <property type="evidence" value="ECO:0007669"/>
    <property type="project" value="TreeGrafter"/>
</dbReference>
<keyword evidence="6" id="KW-0393">Immunoglobulin domain</keyword>
<evidence type="ECO:0000313" key="8">
    <source>
        <dbReference type="Ensembl" id="ENSXMAP00000023556.1"/>
    </source>
</evidence>
<dbReference type="PANTHER" id="PTHR24100:SF151">
    <property type="entry name" value="ICOS LIGAND"/>
    <property type="match status" value="1"/>
</dbReference>
<dbReference type="GO" id="GO:0050863">
    <property type="term" value="P:regulation of T cell activation"/>
    <property type="evidence" value="ECO:0007669"/>
    <property type="project" value="UniProtKB-ARBA"/>
</dbReference>